<evidence type="ECO:0000313" key="5">
    <source>
        <dbReference type="EMBL" id="MCM5682820.1"/>
    </source>
</evidence>
<dbReference type="SMART" id="SM00342">
    <property type="entry name" value="HTH_ARAC"/>
    <property type="match status" value="1"/>
</dbReference>
<dbReference type="Gene3D" id="1.10.10.60">
    <property type="entry name" value="Homeodomain-like"/>
    <property type="match status" value="2"/>
</dbReference>
<comment type="caution">
    <text evidence="5">The sequence shown here is derived from an EMBL/GenBank/DDBJ whole genome shotgun (WGS) entry which is preliminary data.</text>
</comment>
<evidence type="ECO:0000259" key="4">
    <source>
        <dbReference type="PROSITE" id="PS01124"/>
    </source>
</evidence>
<dbReference type="Proteomes" id="UP001165541">
    <property type="component" value="Unassembled WGS sequence"/>
</dbReference>
<dbReference type="InterPro" id="IPR009057">
    <property type="entry name" value="Homeodomain-like_sf"/>
</dbReference>
<sequence>MHVTPLHQSRSMTVADYRCTAAPGDRPYTEAHRDHSVSYVRRGSFGYRSRGRLHELVAGSVLIGRPGDEYLCTHEHHECGDECLSFHLTPELVGVIDDDDRIWRIGALPPTPELMVIGELAQAAATGRASLALDELGVWIASRVARLVRPPKHSAAPPSARDRRRAVEAALWLEAHAHEPVDLDRAAQQAGLSPYHFLRLFSRAVGVTPHQYLLRCRLRLAARLLAESELPVTQIAFDVGFGDLSNFVRSFGRAAGVSPGAFRRASKGERNLLQARLA</sequence>
<gene>
    <name evidence="5" type="ORF">M8A51_25090</name>
</gene>
<evidence type="ECO:0000256" key="1">
    <source>
        <dbReference type="ARBA" id="ARBA00023015"/>
    </source>
</evidence>
<keyword evidence="2" id="KW-0238">DNA-binding</keyword>
<dbReference type="InterPro" id="IPR018060">
    <property type="entry name" value="HTH_AraC"/>
</dbReference>
<dbReference type="PANTHER" id="PTHR46796">
    <property type="entry name" value="HTH-TYPE TRANSCRIPTIONAL ACTIVATOR RHAS-RELATED"/>
    <property type="match status" value="1"/>
</dbReference>
<dbReference type="InterPro" id="IPR050204">
    <property type="entry name" value="AraC_XylS_family_regulators"/>
</dbReference>
<proteinExistence type="predicted"/>
<organism evidence="5 6">
    <name type="scientific">Caldimonas mangrovi</name>
    <dbReference type="NCBI Taxonomy" id="2944811"/>
    <lineage>
        <taxon>Bacteria</taxon>
        <taxon>Pseudomonadati</taxon>
        <taxon>Pseudomonadota</taxon>
        <taxon>Betaproteobacteria</taxon>
        <taxon>Burkholderiales</taxon>
        <taxon>Sphaerotilaceae</taxon>
        <taxon>Caldimonas</taxon>
    </lineage>
</organism>
<dbReference type="PRINTS" id="PR00032">
    <property type="entry name" value="HTHARAC"/>
</dbReference>
<keyword evidence="3" id="KW-0804">Transcription</keyword>
<dbReference type="RefSeq" id="WP_251781362.1">
    <property type="nucleotide sequence ID" value="NZ_JAMKFE010000024.1"/>
</dbReference>
<evidence type="ECO:0000256" key="2">
    <source>
        <dbReference type="ARBA" id="ARBA00023125"/>
    </source>
</evidence>
<dbReference type="PROSITE" id="PS01124">
    <property type="entry name" value="HTH_ARAC_FAMILY_2"/>
    <property type="match status" value="1"/>
</dbReference>
<name>A0ABT0YVP0_9BURK</name>
<dbReference type="PANTHER" id="PTHR46796:SF14">
    <property type="entry name" value="TRANSCRIPTIONAL REGULATORY PROTEIN"/>
    <property type="match status" value="1"/>
</dbReference>
<keyword evidence="1" id="KW-0805">Transcription regulation</keyword>
<dbReference type="Pfam" id="PF12833">
    <property type="entry name" value="HTH_18"/>
    <property type="match status" value="1"/>
</dbReference>
<dbReference type="SUPFAM" id="SSF46689">
    <property type="entry name" value="Homeodomain-like"/>
    <property type="match status" value="2"/>
</dbReference>
<dbReference type="EMBL" id="JAMKFE010000024">
    <property type="protein sequence ID" value="MCM5682820.1"/>
    <property type="molecule type" value="Genomic_DNA"/>
</dbReference>
<evidence type="ECO:0000256" key="3">
    <source>
        <dbReference type="ARBA" id="ARBA00023163"/>
    </source>
</evidence>
<dbReference type="InterPro" id="IPR018062">
    <property type="entry name" value="HTH_AraC-typ_CS"/>
</dbReference>
<feature type="domain" description="HTH araC/xylS-type" evidence="4">
    <location>
        <begin position="167"/>
        <end position="265"/>
    </location>
</feature>
<dbReference type="InterPro" id="IPR020449">
    <property type="entry name" value="Tscrpt_reg_AraC-type_HTH"/>
</dbReference>
<evidence type="ECO:0000313" key="6">
    <source>
        <dbReference type="Proteomes" id="UP001165541"/>
    </source>
</evidence>
<dbReference type="PROSITE" id="PS00041">
    <property type="entry name" value="HTH_ARAC_FAMILY_1"/>
    <property type="match status" value="1"/>
</dbReference>
<accession>A0ABT0YVP0</accession>
<keyword evidence="6" id="KW-1185">Reference proteome</keyword>
<protein>
    <submittedName>
        <fullName evidence="5">AraC family transcriptional regulator</fullName>
    </submittedName>
</protein>
<reference evidence="5" key="1">
    <citation type="submission" date="2022-05" db="EMBL/GenBank/DDBJ databases">
        <title>Schlegelella sp. nov., isolated from mangrove soil.</title>
        <authorList>
            <person name="Liu Y."/>
            <person name="Ge X."/>
            <person name="Liu W."/>
        </authorList>
    </citation>
    <scope>NUCLEOTIDE SEQUENCE</scope>
    <source>
        <strain evidence="5">S2-27</strain>
    </source>
</reference>